<reference evidence="2" key="1">
    <citation type="submission" date="2016-06" db="EMBL/GenBank/DDBJ databases">
        <title>Parallel loss of symbiosis genes in relatives of nitrogen-fixing non-legume Parasponia.</title>
        <authorList>
            <person name="Van Velzen R."/>
            <person name="Holmer R."/>
            <person name="Bu F."/>
            <person name="Rutten L."/>
            <person name="Van Zeijl A."/>
            <person name="Liu W."/>
            <person name="Santuari L."/>
            <person name="Cao Q."/>
            <person name="Sharma T."/>
            <person name="Shen D."/>
            <person name="Roswanjaya Y."/>
            <person name="Wardhani T."/>
            <person name="Kalhor M.S."/>
            <person name="Jansen J."/>
            <person name="Van den Hoogen J."/>
            <person name="Gungor B."/>
            <person name="Hartog M."/>
            <person name="Hontelez J."/>
            <person name="Verver J."/>
            <person name="Yang W.-C."/>
            <person name="Schijlen E."/>
            <person name="Repin R."/>
            <person name="Schilthuizen M."/>
            <person name="Schranz E."/>
            <person name="Heidstra R."/>
            <person name="Miyata K."/>
            <person name="Fedorova E."/>
            <person name="Kohlen W."/>
            <person name="Bisseling T."/>
            <person name="Smit S."/>
            <person name="Geurts R."/>
        </authorList>
    </citation>
    <scope>NUCLEOTIDE SEQUENCE [LARGE SCALE GENOMIC DNA]</scope>
    <source>
        <strain evidence="2">cv. WU1-14</strain>
    </source>
</reference>
<name>A0A2P5DSW2_PARAD</name>
<proteinExistence type="predicted"/>
<gene>
    <name evidence="1" type="ORF">PanWU01x14_034390</name>
</gene>
<sequence length="104" mass="11687">MRYFTCLVYYIQPLVMNLIQYVVACESHIYLLCNGSGQEGTSLLTVAKKPWSPSMLSELSLLVLPAGTFFSRSSIFSCNSNLAPETPWCRAKILINKTMNRTLT</sequence>
<accession>A0A2P5DSW2</accession>
<dbReference type="EMBL" id="JXTB01000018">
    <property type="protein sequence ID" value="PON76385.1"/>
    <property type="molecule type" value="Genomic_DNA"/>
</dbReference>
<evidence type="ECO:0000313" key="1">
    <source>
        <dbReference type="EMBL" id="PON76385.1"/>
    </source>
</evidence>
<keyword evidence="2" id="KW-1185">Reference proteome</keyword>
<comment type="caution">
    <text evidence="1">The sequence shown here is derived from an EMBL/GenBank/DDBJ whole genome shotgun (WGS) entry which is preliminary data.</text>
</comment>
<protein>
    <submittedName>
        <fullName evidence="1">Uncharacterized protein</fullName>
    </submittedName>
</protein>
<dbReference type="OrthoDB" id="10282293at2759"/>
<organism evidence="1 2">
    <name type="scientific">Parasponia andersonii</name>
    <name type="common">Sponia andersonii</name>
    <dbReference type="NCBI Taxonomy" id="3476"/>
    <lineage>
        <taxon>Eukaryota</taxon>
        <taxon>Viridiplantae</taxon>
        <taxon>Streptophyta</taxon>
        <taxon>Embryophyta</taxon>
        <taxon>Tracheophyta</taxon>
        <taxon>Spermatophyta</taxon>
        <taxon>Magnoliopsida</taxon>
        <taxon>eudicotyledons</taxon>
        <taxon>Gunneridae</taxon>
        <taxon>Pentapetalae</taxon>
        <taxon>rosids</taxon>
        <taxon>fabids</taxon>
        <taxon>Rosales</taxon>
        <taxon>Cannabaceae</taxon>
        <taxon>Parasponia</taxon>
    </lineage>
</organism>
<dbReference type="AlphaFoldDB" id="A0A2P5DSW2"/>
<evidence type="ECO:0000313" key="2">
    <source>
        <dbReference type="Proteomes" id="UP000237105"/>
    </source>
</evidence>
<dbReference type="Proteomes" id="UP000237105">
    <property type="component" value="Unassembled WGS sequence"/>
</dbReference>